<dbReference type="AlphaFoldDB" id="A0A6B0SUP5"/>
<organism evidence="2 3">
    <name type="scientific">Halobacterium bonnevillei</name>
    <dbReference type="NCBI Taxonomy" id="2692200"/>
    <lineage>
        <taxon>Archaea</taxon>
        <taxon>Methanobacteriati</taxon>
        <taxon>Methanobacteriota</taxon>
        <taxon>Stenosarchaea group</taxon>
        <taxon>Halobacteria</taxon>
        <taxon>Halobacteriales</taxon>
        <taxon>Halobacteriaceae</taxon>
        <taxon>Halobacterium</taxon>
    </lineage>
</organism>
<comment type="caution">
    <text evidence="2">The sequence shown here is derived from an EMBL/GenBank/DDBJ whole genome shotgun (WGS) entry which is preliminary data.</text>
</comment>
<evidence type="ECO:0000313" key="2">
    <source>
        <dbReference type="EMBL" id="MXR22520.1"/>
    </source>
</evidence>
<keyword evidence="1" id="KW-1133">Transmembrane helix</keyword>
<dbReference type="Pfam" id="PF26067">
    <property type="entry name" value="DUF8024"/>
    <property type="match status" value="1"/>
</dbReference>
<gene>
    <name evidence="2" type="ORF">GRX66_18760</name>
</gene>
<dbReference type="OrthoDB" id="270048at2157"/>
<sequence>MVWLLDDPVSMVENLVTAATTDPISAALVLFGGLFVTLSAGAFGVLALGGILDSLVPDTATVRERRQRS</sequence>
<dbReference type="RefSeq" id="WP_159527823.1">
    <property type="nucleotide sequence ID" value="NZ_WUUU01000312.1"/>
</dbReference>
<dbReference type="InterPro" id="IPR058337">
    <property type="entry name" value="DUF8024"/>
</dbReference>
<evidence type="ECO:0000313" key="3">
    <source>
        <dbReference type="Proteomes" id="UP000471521"/>
    </source>
</evidence>
<keyword evidence="1" id="KW-0812">Transmembrane</keyword>
<proteinExistence type="predicted"/>
<keyword evidence="3" id="KW-1185">Reference proteome</keyword>
<feature type="transmembrane region" description="Helical" evidence="1">
    <location>
        <begin position="24"/>
        <end position="56"/>
    </location>
</feature>
<dbReference type="Proteomes" id="UP000471521">
    <property type="component" value="Unassembled WGS sequence"/>
</dbReference>
<dbReference type="EMBL" id="WUUU01000312">
    <property type="protein sequence ID" value="MXR22520.1"/>
    <property type="molecule type" value="Genomic_DNA"/>
</dbReference>
<protein>
    <submittedName>
        <fullName evidence="2">Uncharacterized protein</fullName>
    </submittedName>
</protein>
<evidence type="ECO:0000256" key="1">
    <source>
        <dbReference type="SAM" id="Phobius"/>
    </source>
</evidence>
<accession>A0A6B0SUP5</accession>
<name>A0A6B0SUP5_9EURY</name>
<reference evidence="2 3" key="1">
    <citation type="submission" date="2019-12" db="EMBL/GenBank/DDBJ databases">
        <title>Isolation and characterization of three novel carbon monoxide-oxidizing members of Halobacteria from salione crusts and soils.</title>
        <authorList>
            <person name="Myers M.R."/>
            <person name="King G.M."/>
        </authorList>
    </citation>
    <scope>NUCLEOTIDE SEQUENCE [LARGE SCALE GENOMIC DNA]</scope>
    <source>
        <strain evidence="2 3">PCN9</strain>
    </source>
</reference>
<keyword evidence="1" id="KW-0472">Membrane</keyword>